<dbReference type="PRINTS" id="PR00355">
    <property type="entry name" value="ADRENODOXIN"/>
</dbReference>
<keyword evidence="3" id="KW-0479">Metal-binding</keyword>
<dbReference type="InterPro" id="IPR001055">
    <property type="entry name" value="Adrenodoxin-like"/>
</dbReference>
<keyword evidence="2" id="KW-0001">2Fe-2S</keyword>
<dbReference type="CDD" id="cd00207">
    <property type="entry name" value="fer2"/>
    <property type="match status" value="1"/>
</dbReference>
<gene>
    <name evidence="8" type="primary">carAc</name>
</gene>
<accession>B5TB87</accession>
<dbReference type="PROSITE" id="PS00814">
    <property type="entry name" value="ADX"/>
    <property type="match status" value="1"/>
</dbReference>
<dbReference type="SUPFAM" id="SSF54292">
    <property type="entry name" value="2Fe-2S ferredoxin-like"/>
    <property type="match status" value="1"/>
</dbReference>
<dbReference type="AlphaFoldDB" id="B5TB87"/>
<dbReference type="InterPro" id="IPR036010">
    <property type="entry name" value="2Fe-2S_ferredoxin-like_sf"/>
</dbReference>
<dbReference type="Gene3D" id="3.10.20.30">
    <property type="match status" value="1"/>
</dbReference>
<evidence type="ECO:0000256" key="4">
    <source>
        <dbReference type="ARBA" id="ARBA00023004"/>
    </source>
</evidence>
<evidence type="ECO:0000256" key="1">
    <source>
        <dbReference type="ARBA" id="ARBA00010914"/>
    </source>
</evidence>
<dbReference type="InterPro" id="IPR018298">
    <property type="entry name" value="Adrenodoxin_Fe-S_BS"/>
</dbReference>
<dbReference type="GO" id="GO:0046872">
    <property type="term" value="F:metal ion binding"/>
    <property type="evidence" value="ECO:0007669"/>
    <property type="project" value="UniProtKB-KW"/>
</dbReference>
<dbReference type="InterPro" id="IPR012675">
    <property type="entry name" value="Beta-grasp_dom_sf"/>
</dbReference>
<name>B5TB87_9SPHN</name>
<evidence type="ECO:0000256" key="5">
    <source>
        <dbReference type="ARBA" id="ARBA00023014"/>
    </source>
</evidence>
<evidence type="ECO:0000259" key="7">
    <source>
        <dbReference type="PROSITE" id="PS51085"/>
    </source>
</evidence>
<keyword evidence="4" id="KW-0408">Iron</keyword>
<reference evidence="8" key="1">
    <citation type="submission" date="2008-06" db="EMBL/GenBank/DDBJ databases">
        <authorList>
            <person name="Wang X."/>
            <person name="Yang M."/>
            <person name="Li W."/>
            <person name="Zhu X."/>
            <person name="Qu Z."/>
            <person name="Guo X."/>
        </authorList>
    </citation>
    <scope>NUCLEOTIDE SEQUENCE</scope>
</reference>
<evidence type="ECO:0000313" key="8">
    <source>
        <dbReference type="EMBL" id="ACH98390.1"/>
    </source>
</evidence>
<dbReference type="GO" id="GO:0140647">
    <property type="term" value="P:P450-containing electron transport chain"/>
    <property type="evidence" value="ECO:0007669"/>
    <property type="project" value="InterPro"/>
</dbReference>
<dbReference type="EMBL" id="EU854302">
    <property type="protein sequence ID" value="ACH98390.1"/>
    <property type="molecule type" value="Genomic_DNA"/>
</dbReference>
<dbReference type="PANTHER" id="PTHR23426">
    <property type="entry name" value="FERREDOXIN/ADRENODOXIN"/>
    <property type="match status" value="1"/>
</dbReference>
<protein>
    <submittedName>
        <fullName evidence="8">Ferredoxin</fullName>
    </submittedName>
</protein>
<dbReference type="PANTHER" id="PTHR23426:SF65">
    <property type="entry name" value="FERREDOXIN-2, MITOCHONDRIAL"/>
    <property type="match status" value="1"/>
</dbReference>
<comment type="cofactor">
    <cofactor evidence="6">
        <name>[2Fe-2S] cluster</name>
        <dbReference type="ChEBI" id="CHEBI:190135"/>
    </cofactor>
</comment>
<comment type="similarity">
    <text evidence="1">Belongs to the adrenodoxin/putidaredoxin family.</text>
</comment>
<proteinExistence type="inferred from homology"/>
<dbReference type="GO" id="GO:0051537">
    <property type="term" value="F:2 iron, 2 sulfur cluster binding"/>
    <property type="evidence" value="ECO:0007669"/>
    <property type="project" value="UniProtKB-KW"/>
</dbReference>
<keyword evidence="5" id="KW-0411">Iron-sulfur</keyword>
<evidence type="ECO:0000256" key="2">
    <source>
        <dbReference type="ARBA" id="ARBA00022714"/>
    </source>
</evidence>
<organism evidence="8">
    <name type="scientific">Sphingomonas sp. JS1</name>
    <dbReference type="NCBI Taxonomy" id="184270"/>
    <lineage>
        <taxon>Bacteria</taxon>
        <taxon>Pseudomonadati</taxon>
        <taxon>Pseudomonadota</taxon>
        <taxon>Alphaproteobacteria</taxon>
        <taxon>Sphingomonadales</taxon>
        <taxon>Sphingomonadaceae</taxon>
        <taxon>Sphingomonas</taxon>
    </lineage>
</organism>
<sequence>MTAKVRVIFRAAGGFEHLVETEAGVSLMEAAVLNGVDGIEAVCGGACACATCHVYVGPEWLDALKPPSETEDEMLDCVAERAPHSRLSCQIRLTDLLDGLTLELPKAQS</sequence>
<dbReference type="GO" id="GO:0005829">
    <property type="term" value="C:cytosol"/>
    <property type="evidence" value="ECO:0007669"/>
    <property type="project" value="TreeGrafter"/>
</dbReference>
<evidence type="ECO:0000256" key="6">
    <source>
        <dbReference type="ARBA" id="ARBA00034078"/>
    </source>
</evidence>
<feature type="domain" description="2Fe-2S ferredoxin-type" evidence="7">
    <location>
        <begin position="3"/>
        <end position="108"/>
    </location>
</feature>
<dbReference type="Pfam" id="PF00111">
    <property type="entry name" value="Fer2"/>
    <property type="match status" value="1"/>
</dbReference>
<dbReference type="GO" id="GO:0009055">
    <property type="term" value="F:electron transfer activity"/>
    <property type="evidence" value="ECO:0007669"/>
    <property type="project" value="TreeGrafter"/>
</dbReference>
<reference evidence="8" key="2">
    <citation type="submission" date="2008-09" db="EMBL/GenBank/DDBJ databases">
        <title>Cloning and Identification of car-cluster.</title>
        <authorList>
            <person name="Yang M."/>
            <person name="Li W."/>
            <person name="Guo X."/>
        </authorList>
    </citation>
    <scope>NUCLEOTIDE SEQUENCE</scope>
</reference>
<evidence type="ECO:0000256" key="3">
    <source>
        <dbReference type="ARBA" id="ARBA00022723"/>
    </source>
</evidence>
<dbReference type="InterPro" id="IPR001041">
    <property type="entry name" value="2Fe-2S_ferredoxin-type"/>
</dbReference>
<dbReference type="SMR" id="B5TB87"/>
<dbReference type="PROSITE" id="PS51085">
    <property type="entry name" value="2FE2S_FER_2"/>
    <property type="match status" value="1"/>
</dbReference>